<gene>
    <name evidence="1" type="ORF">B879_03498</name>
</gene>
<name>K1KZF1_CECL9</name>
<dbReference type="Proteomes" id="UP000004478">
    <property type="component" value="Unassembled WGS sequence"/>
</dbReference>
<dbReference type="PROSITE" id="PS51257">
    <property type="entry name" value="PROKAR_LIPOPROTEIN"/>
    <property type="match status" value="1"/>
</dbReference>
<dbReference type="OrthoDB" id="9785180at2"/>
<protein>
    <recommendedName>
        <fullName evidence="3">PpiC domain-containing protein</fullName>
    </recommendedName>
</protein>
<organism evidence="1 2">
    <name type="scientific">Cecembia lonarensis (strain CCUG 58316 / KCTC 22772 / LW9)</name>
    <dbReference type="NCBI Taxonomy" id="1225176"/>
    <lineage>
        <taxon>Bacteria</taxon>
        <taxon>Pseudomonadati</taxon>
        <taxon>Bacteroidota</taxon>
        <taxon>Cytophagia</taxon>
        <taxon>Cytophagales</taxon>
        <taxon>Cyclobacteriaceae</taxon>
        <taxon>Cecembia</taxon>
    </lineage>
</organism>
<keyword evidence="2" id="KW-1185">Reference proteome</keyword>
<evidence type="ECO:0008006" key="3">
    <source>
        <dbReference type="Google" id="ProtNLM"/>
    </source>
</evidence>
<sequence length="298" mass="35280">MKKIKSINLPLKINNCWILLLIFLSSCDLFQFKSSSEEEDDPVVASVDQQMLRKSDLKLVNTSGLSSLDSSNIIERYIQSWIRKQLMIKEASKAKLIDESEINRKLLDYKYALMVYEFEKDYLEKNLDTQIPEQEIEAYYELNRDNFTLKEIIARVNFLKLERNNPQNRNLERLLRLAEGEQESAIQKIALEQATNYFLENAVWVKIDDIVINTPLAGNSNMVGLLRNNKLITVEDERYKYYFRILEYKLEDQTPPLEFVRDEITKILLNKKRIQLVEELQKEIYNRALENNAFKIYE</sequence>
<comment type="caution">
    <text evidence="1">The sequence shown here is derived from an EMBL/GenBank/DDBJ whole genome shotgun (WGS) entry which is preliminary data.</text>
</comment>
<proteinExistence type="predicted"/>
<dbReference type="AlphaFoldDB" id="K1KZF1"/>
<evidence type="ECO:0000313" key="1">
    <source>
        <dbReference type="EMBL" id="EKB47881.1"/>
    </source>
</evidence>
<evidence type="ECO:0000313" key="2">
    <source>
        <dbReference type="Proteomes" id="UP000004478"/>
    </source>
</evidence>
<dbReference type="EMBL" id="AMGM01000083">
    <property type="protein sequence ID" value="EKB47881.1"/>
    <property type="molecule type" value="Genomic_DNA"/>
</dbReference>
<dbReference type="RefSeq" id="WP_009186514.1">
    <property type="nucleotide sequence ID" value="NZ_AMGM01000083.1"/>
</dbReference>
<reference evidence="1 2" key="1">
    <citation type="journal article" date="2012" name="J. Bacteriol.">
        <title>Draft Genome Sequence of Cecembia lonarensis Strain LW9T, Isolated from Lonar Lake, a Haloalkaline Lake in India.</title>
        <authorList>
            <person name="Shivaji S."/>
            <person name="Ara S."/>
            <person name="Singh A."/>
            <person name="Pinnaka A.K."/>
        </authorList>
    </citation>
    <scope>NUCLEOTIDE SEQUENCE [LARGE SCALE GENOMIC DNA]</scope>
    <source>
        <strain evidence="1 2">LW9</strain>
    </source>
</reference>
<accession>K1KZF1</accession>